<dbReference type="RefSeq" id="XP_018737919.1">
    <property type="nucleotide sequence ID" value="XM_018880064.1"/>
</dbReference>
<keyword evidence="3" id="KW-1185">Reference proteome</keyword>
<feature type="region of interest" description="Disordered" evidence="1">
    <location>
        <begin position="1"/>
        <end position="20"/>
    </location>
</feature>
<dbReference type="KEGG" id="slb:AWJ20_3070"/>
<proteinExistence type="predicted"/>
<evidence type="ECO:0000256" key="1">
    <source>
        <dbReference type="SAM" id="MobiDB-lite"/>
    </source>
</evidence>
<dbReference type="Proteomes" id="UP000189580">
    <property type="component" value="Chromosome b"/>
</dbReference>
<organism evidence="2 3">
    <name type="scientific">Sugiyamaella lignohabitans</name>
    <dbReference type="NCBI Taxonomy" id="796027"/>
    <lineage>
        <taxon>Eukaryota</taxon>
        <taxon>Fungi</taxon>
        <taxon>Dikarya</taxon>
        <taxon>Ascomycota</taxon>
        <taxon>Saccharomycotina</taxon>
        <taxon>Dipodascomycetes</taxon>
        <taxon>Dipodascales</taxon>
        <taxon>Trichomonascaceae</taxon>
        <taxon>Sugiyamaella</taxon>
    </lineage>
</organism>
<dbReference type="AlphaFoldDB" id="A0A167FL97"/>
<dbReference type="OrthoDB" id="4020412at2759"/>
<reference evidence="2 3" key="1">
    <citation type="submission" date="2016-02" db="EMBL/GenBank/DDBJ databases">
        <title>Complete genome sequence and transcriptome regulation of the pentose utilising yeast Sugiyamaella lignohabitans.</title>
        <authorList>
            <person name="Bellasio M."/>
            <person name="Peymann A."/>
            <person name="Valli M."/>
            <person name="Sipitzky M."/>
            <person name="Graf A."/>
            <person name="Sauer M."/>
            <person name="Marx H."/>
            <person name="Mattanovich D."/>
        </authorList>
    </citation>
    <scope>NUCLEOTIDE SEQUENCE [LARGE SCALE GENOMIC DNA]</scope>
    <source>
        <strain evidence="2 3">CBS 10342</strain>
    </source>
</reference>
<evidence type="ECO:0000313" key="2">
    <source>
        <dbReference type="EMBL" id="ANB15442.1"/>
    </source>
</evidence>
<accession>A0A167FL97</accession>
<name>A0A167FL97_9ASCO</name>
<dbReference type="EMBL" id="CP014503">
    <property type="protein sequence ID" value="ANB15442.1"/>
    <property type="molecule type" value="Genomic_DNA"/>
</dbReference>
<protein>
    <submittedName>
        <fullName evidence="2">Uncharacterized protein</fullName>
    </submittedName>
</protein>
<gene>
    <name evidence="2" type="ORF">AWJ20_3070</name>
</gene>
<sequence length="110" mass="11538">MLRRVASEGPTLVPASTTKTSETISMVPRAILVGTPRAWKKEVLPGSIPVLPAGTQTSLGATAPARAGAATRLETMDSRMVFKSALVKTKPMLPLTKGKTFSRSGNSAMN</sequence>
<dbReference type="GeneID" id="30035052"/>
<evidence type="ECO:0000313" key="3">
    <source>
        <dbReference type="Proteomes" id="UP000189580"/>
    </source>
</evidence>